<evidence type="ECO:0000256" key="1">
    <source>
        <dbReference type="ARBA" id="ARBA00006484"/>
    </source>
</evidence>
<dbReference type="CDD" id="cd05233">
    <property type="entry name" value="SDR_c"/>
    <property type="match status" value="1"/>
</dbReference>
<dbReference type="InterPro" id="IPR023985">
    <property type="entry name" value="SDR_subfam_1"/>
</dbReference>
<dbReference type="Gene3D" id="3.40.50.720">
    <property type="entry name" value="NAD(P)-binding Rossmann-like Domain"/>
    <property type="match status" value="1"/>
</dbReference>
<dbReference type="PANTHER" id="PTHR24321">
    <property type="entry name" value="DEHYDROGENASES, SHORT CHAIN"/>
    <property type="match status" value="1"/>
</dbReference>
<proteinExistence type="inferred from homology"/>
<keyword evidence="2" id="KW-0560">Oxidoreductase</keyword>
<protein>
    <submittedName>
        <fullName evidence="4">Mycofactocin-coupled SDR family oxidoreductase</fullName>
    </submittedName>
</protein>
<dbReference type="Proteomes" id="UP001432062">
    <property type="component" value="Chromosome"/>
</dbReference>
<gene>
    <name evidence="4" type="ORF">OG563_41700</name>
</gene>
<dbReference type="EMBL" id="CP109441">
    <property type="protein sequence ID" value="WUV45550.1"/>
    <property type="molecule type" value="Genomic_DNA"/>
</dbReference>
<organism evidence="4 5">
    <name type="scientific">Nocardia vinacea</name>
    <dbReference type="NCBI Taxonomy" id="96468"/>
    <lineage>
        <taxon>Bacteria</taxon>
        <taxon>Bacillati</taxon>
        <taxon>Actinomycetota</taxon>
        <taxon>Actinomycetes</taxon>
        <taxon>Mycobacteriales</taxon>
        <taxon>Nocardiaceae</taxon>
        <taxon>Nocardia</taxon>
    </lineage>
</organism>
<evidence type="ECO:0000256" key="2">
    <source>
        <dbReference type="ARBA" id="ARBA00023002"/>
    </source>
</evidence>
<sequence>MGKLDNKVAVISGAARGQGRSHAVNLAAEGASIIALDICADLEGNTYPLARPEDLEETARLVEKEGVRVHPVIVDVRERSAVWSAIAAGVEALGRLDIVVANAGISAMGKGQTMQSWSDTVDTDLVGVFNVIQASIPYLGAGASIIATGSLAAQLGSSTKQGPGGSAYSFAKQVVAQYVNDLSIQLAKKSIRVNAVHPTNVNTDMLHNEGMYKVFRPDKEAPTREDAEMAFPAMQAMPVPYIEPQDVSNLVVFLAGDDARYITGSQLRVDAGGFVKAVPWGKGR</sequence>
<accession>A0ABZ1YTF3</accession>
<reference evidence="4" key="1">
    <citation type="submission" date="2022-10" db="EMBL/GenBank/DDBJ databases">
        <title>The complete genomes of actinobacterial strains from the NBC collection.</title>
        <authorList>
            <person name="Joergensen T.S."/>
            <person name="Alvarez Arevalo M."/>
            <person name="Sterndorff E.B."/>
            <person name="Faurdal D."/>
            <person name="Vuksanovic O."/>
            <person name="Mourched A.-S."/>
            <person name="Charusanti P."/>
            <person name="Shaw S."/>
            <person name="Blin K."/>
            <person name="Weber T."/>
        </authorList>
    </citation>
    <scope>NUCLEOTIDE SEQUENCE</scope>
    <source>
        <strain evidence="4">NBC_01482</strain>
    </source>
</reference>
<evidence type="ECO:0000313" key="4">
    <source>
        <dbReference type="EMBL" id="WUV45550.1"/>
    </source>
</evidence>
<dbReference type="PRINTS" id="PR00081">
    <property type="entry name" value="GDHRDH"/>
</dbReference>
<dbReference type="NCBIfam" id="TIGR03971">
    <property type="entry name" value="SDR_subfam_1"/>
    <property type="match status" value="1"/>
</dbReference>
<keyword evidence="5" id="KW-1185">Reference proteome</keyword>
<dbReference type="RefSeq" id="WP_327098759.1">
    <property type="nucleotide sequence ID" value="NZ_CP109149.1"/>
</dbReference>
<evidence type="ECO:0000313" key="5">
    <source>
        <dbReference type="Proteomes" id="UP001432062"/>
    </source>
</evidence>
<comment type="similarity">
    <text evidence="1">Belongs to the short-chain dehydrogenases/reductases (SDR) family.</text>
</comment>
<dbReference type="InterPro" id="IPR002347">
    <property type="entry name" value="SDR_fam"/>
</dbReference>
<dbReference type="InterPro" id="IPR036291">
    <property type="entry name" value="NAD(P)-bd_dom_sf"/>
</dbReference>
<evidence type="ECO:0000256" key="3">
    <source>
        <dbReference type="ARBA" id="ARBA00023027"/>
    </source>
</evidence>
<dbReference type="Pfam" id="PF13561">
    <property type="entry name" value="adh_short_C2"/>
    <property type="match status" value="1"/>
</dbReference>
<name>A0ABZ1YTF3_9NOCA</name>
<keyword evidence="3" id="KW-0520">NAD</keyword>
<dbReference type="PANTHER" id="PTHR24321:SF8">
    <property type="entry name" value="ESTRADIOL 17-BETA-DEHYDROGENASE 8-RELATED"/>
    <property type="match status" value="1"/>
</dbReference>
<dbReference type="SUPFAM" id="SSF51735">
    <property type="entry name" value="NAD(P)-binding Rossmann-fold domains"/>
    <property type="match status" value="1"/>
</dbReference>